<evidence type="ECO:0000313" key="2">
    <source>
        <dbReference type="Proteomes" id="UP001163324"/>
    </source>
</evidence>
<comment type="caution">
    <text evidence="1">The sequence shown here is derived from an EMBL/GenBank/DDBJ whole genome shotgun (WGS) entry which is preliminary data.</text>
</comment>
<proteinExistence type="predicted"/>
<protein>
    <submittedName>
        <fullName evidence="1">Uncharacterized protein</fullName>
    </submittedName>
</protein>
<organism evidence="1 2">
    <name type="scientific">Trichothecium roseum</name>
    <dbReference type="NCBI Taxonomy" id="47278"/>
    <lineage>
        <taxon>Eukaryota</taxon>
        <taxon>Fungi</taxon>
        <taxon>Dikarya</taxon>
        <taxon>Ascomycota</taxon>
        <taxon>Pezizomycotina</taxon>
        <taxon>Sordariomycetes</taxon>
        <taxon>Hypocreomycetidae</taxon>
        <taxon>Hypocreales</taxon>
        <taxon>Hypocreales incertae sedis</taxon>
        <taxon>Trichothecium</taxon>
    </lineage>
</organism>
<dbReference type="EMBL" id="CM047949">
    <property type="protein sequence ID" value="KAI9896034.1"/>
    <property type="molecule type" value="Genomic_DNA"/>
</dbReference>
<dbReference type="Proteomes" id="UP001163324">
    <property type="component" value="Chromosome 10"/>
</dbReference>
<keyword evidence="2" id="KW-1185">Reference proteome</keyword>
<accession>A0ACC0UR82</accession>
<sequence length="135" mass="14078">MTTGRINQVTIVRRGWPSGALGRRRDCPSYWWAPARWLGAPPAAPSARPWAPLAAIRFPLSAPQGTRPPQQSRCGRCGLGAPGGGPAPAASDMASSAAGGCPRLFGCCFDCWPSASYPQRPAVAWEPEGSPAAPP</sequence>
<name>A0ACC0UR82_9HYPO</name>
<gene>
    <name evidence="1" type="ORF">N3K66_008934</name>
</gene>
<evidence type="ECO:0000313" key="1">
    <source>
        <dbReference type="EMBL" id="KAI9896034.1"/>
    </source>
</evidence>
<reference evidence="1" key="1">
    <citation type="submission" date="2022-10" db="EMBL/GenBank/DDBJ databases">
        <title>Complete Genome of Trichothecium roseum strain YXFP-22015, a Plant Pathogen Isolated from Citrus.</title>
        <authorList>
            <person name="Wang Y."/>
            <person name="Zhu L."/>
        </authorList>
    </citation>
    <scope>NUCLEOTIDE SEQUENCE</scope>
    <source>
        <strain evidence="1">YXFP-22015</strain>
    </source>
</reference>